<dbReference type="GO" id="GO:0004386">
    <property type="term" value="F:helicase activity"/>
    <property type="evidence" value="ECO:0007669"/>
    <property type="project" value="UniProtKB-KW"/>
</dbReference>
<keyword evidence="3" id="KW-0547">Nucleotide-binding</keyword>
<dbReference type="PANTHER" id="PTHR47396:SF1">
    <property type="entry name" value="ATP-DEPENDENT HELICASE IRC3-RELATED"/>
    <property type="match status" value="1"/>
</dbReference>
<keyword evidence="4" id="KW-1185">Reference proteome</keyword>
<feature type="compositionally biased region" description="Basic residues" evidence="1">
    <location>
        <begin position="428"/>
        <end position="443"/>
    </location>
</feature>
<organism evidence="3 4">
    <name type="scientific">Natronomicrosphaera hydrolytica</name>
    <dbReference type="NCBI Taxonomy" id="3242702"/>
    <lineage>
        <taxon>Bacteria</taxon>
        <taxon>Pseudomonadati</taxon>
        <taxon>Planctomycetota</taxon>
        <taxon>Phycisphaerae</taxon>
        <taxon>Phycisphaerales</taxon>
        <taxon>Phycisphaeraceae</taxon>
        <taxon>Natronomicrosphaera</taxon>
    </lineage>
</organism>
<dbReference type="SMART" id="SM00490">
    <property type="entry name" value="HELICc"/>
    <property type="match status" value="1"/>
</dbReference>
<dbReference type="RefSeq" id="WP_425345703.1">
    <property type="nucleotide sequence ID" value="NZ_JBGUBD010000006.1"/>
</dbReference>
<comment type="caution">
    <text evidence="3">The sequence shown here is derived from an EMBL/GenBank/DDBJ whole genome shotgun (WGS) entry which is preliminary data.</text>
</comment>
<feature type="region of interest" description="Disordered" evidence="1">
    <location>
        <begin position="420"/>
        <end position="482"/>
    </location>
</feature>
<dbReference type="Pfam" id="PF00271">
    <property type="entry name" value="Helicase_C"/>
    <property type="match status" value="1"/>
</dbReference>
<dbReference type="Pfam" id="PF04851">
    <property type="entry name" value="ResIII"/>
    <property type="match status" value="1"/>
</dbReference>
<keyword evidence="3" id="KW-0347">Helicase</keyword>
<dbReference type="EC" id="3.6.4.-" evidence="3"/>
<dbReference type="InterPro" id="IPR006935">
    <property type="entry name" value="Helicase/UvrB_N"/>
</dbReference>
<sequence>MLEPRDYQQRIIEQALAAVDEGHRSILIESPTGSGKTIMAHLIAQALHRRYGWRSGWTAMRRHLLHQAEADNQRLIGFKPIRYFSLFEQNPPTDFEVLIEDEGHHAASDSSASVYAKVKPKLHLATTATPFRTNQLALCFSKVIRDAGLSQLIEAGYLSPYHQYIFDGPWTPEQLARLYLEQRRRWGQSVGYFLSLDECFRCARLLREGGVRCEVVHGHSEQDRQIDAFNRGEVDVLLNVQVLTEGFNNPALTTVFARPASKGPTIQMVGRALRRHRDKPHAQVVQNTASVWPCTRIADPAAKFRYTEGRWPILQDRTPRLHAAHGNTLSAMARWMWRCRVISSGSIDDGSPRIPLAVQLCRRFAWHPMAVMIQPLHPPSDDSNPVRRLSIVRLTLHGMRGAVTVERVHRGVIRLIDHQGDREQKHAVDHHHGHPPQHRRRPGFRQGGGGIAGPNVSGSRPRGRDRERHEGGRKANIGKGSTTMVRNSRLNDLPSHLNNYRLGSWFRQQKVKANRHGVLVDCTWEQFLDLIIDHQGHCAYCNRLAVTACRLFPTTEMAPLVPANIVPVCRACSMQHNPAYQPRSILDLYCDGQVEKAVVFRILSGALKRPGADFLLRRIRLSANRRMP</sequence>
<dbReference type="InterPro" id="IPR050742">
    <property type="entry name" value="Helicase_Restrict-Modif_Enz"/>
</dbReference>
<reference evidence="3 4" key="1">
    <citation type="submission" date="2024-08" db="EMBL/GenBank/DDBJ databases">
        <title>Whole-genome sequencing of halo(alkali)philic microorganisms from hypersaline lakes.</title>
        <authorList>
            <person name="Sorokin D.Y."/>
            <person name="Merkel A.Y."/>
            <person name="Messina E."/>
            <person name="Yakimov M."/>
        </authorList>
    </citation>
    <scope>NUCLEOTIDE SEQUENCE [LARGE SCALE GENOMIC DNA]</scope>
    <source>
        <strain evidence="3 4">AB-hyl4</strain>
    </source>
</reference>
<dbReference type="EMBL" id="JBGUBD010000006">
    <property type="protein sequence ID" value="MFA9478776.1"/>
    <property type="molecule type" value="Genomic_DNA"/>
</dbReference>
<proteinExistence type="predicted"/>
<gene>
    <name evidence="3" type="ORF">ACERK3_10755</name>
</gene>
<feature type="domain" description="Helicase C-terminal" evidence="2">
    <location>
        <begin position="200"/>
        <end position="276"/>
    </location>
</feature>
<keyword evidence="3" id="KW-0378">Hydrolase</keyword>
<feature type="compositionally biased region" description="Basic and acidic residues" evidence="1">
    <location>
        <begin position="462"/>
        <end position="473"/>
    </location>
</feature>
<evidence type="ECO:0000313" key="4">
    <source>
        <dbReference type="Proteomes" id="UP001575105"/>
    </source>
</evidence>
<name>A0ABV4U5F9_9BACT</name>
<dbReference type="Proteomes" id="UP001575105">
    <property type="component" value="Unassembled WGS sequence"/>
</dbReference>
<dbReference type="PANTHER" id="PTHR47396">
    <property type="entry name" value="TYPE I RESTRICTION ENZYME ECOKI R PROTEIN"/>
    <property type="match status" value="1"/>
</dbReference>
<evidence type="ECO:0000313" key="3">
    <source>
        <dbReference type="EMBL" id="MFA9478776.1"/>
    </source>
</evidence>
<dbReference type="Gene3D" id="3.40.50.300">
    <property type="entry name" value="P-loop containing nucleotide triphosphate hydrolases"/>
    <property type="match status" value="2"/>
</dbReference>
<dbReference type="InterPro" id="IPR001650">
    <property type="entry name" value="Helicase_C-like"/>
</dbReference>
<dbReference type="SUPFAM" id="SSF52540">
    <property type="entry name" value="P-loop containing nucleoside triphosphate hydrolases"/>
    <property type="match status" value="1"/>
</dbReference>
<protein>
    <submittedName>
        <fullName evidence="3">DEAD/DEAH box helicase</fullName>
        <ecNumber evidence="3">3.6.4.-</ecNumber>
    </submittedName>
</protein>
<keyword evidence="3" id="KW-0067">ATP-binding</keyword>
<accession>A0ABV4U5F9</accession>
<dbReference type="InterPro" id="IPR027417">
    <property type="entry name" value="P-loop_NTPase"/>
</dbReference>
<evidence type="ECO:0000259" key="2">
    <source>
        <dbReference type="SMART" id="SM00490"/>
    </source>
</evidence>
<dbReference type="GO" id="GO:0016787">
    <property type="term" value="F:hydrolase activity"/>
    <property type="evidence" value="ECO:0007669"/>
    <property type="project" value="UniProtKB-KW"/>
</dbReference>
<evidence type="ECO:0000256" key="1">
    <source>
        <dbReference type="SAM" id="MobiDB-lite"/>
    </source>
</evidence>